<dbReference type="EMBL" id="BSOY01000023">
    <property type="protein sequence ID" value="GLS01319.1"/>
    <property type="molecule type" value="Genomic_DNA"/>
</dbReference>
<evidence type="ECO:0000313" key="2">
    <source>
        <dbReference type="EMBL" id="GLS01319.1"/>
    </source>
</evidence>
<sequence>MIPQYARAWRTDYVRGHTEPPAGPRTANALALATARERAWLSSPQPDACDDGQSPSGGSPVENSIGRLCSKQCILAPYNLAPLNPRNDLPAPARRRETMSIRGLRPILTSPRAYWSNARRAWVFDSLHHPADAAPGAACPNRPR</sequence>
<evidence type="ECO:0000313" key="3">
    <source>
        <dbReference type="Proteomes" id="UP001156921"/>
    </source>
</evidence>
<proteinExistence type="predicted"/>
<comment type="caution">
    <text evidence="2">The sequence shown here is derived from an EMBL/GenBank/DDBJ whole genome shotgun (WGS) entry which is preliminary data.</text>
</comment>
<reference evidence="3" key="1">
    <citation type="journal article" date="2019" name="Int. J. Syst. Evol. Microbiol.">
        <title>The Global Catalogue of Microorganisms (GCM) 10K type strain sequencing project: providing services to taxonomists for standard genome sequencing and annotation.</title>
        <authorList>
            <consortium name="The Broad Institute Genomics Platform"/>
            <consortium name="The Broad Institute Genome Sequencing Center for Infectious Disease"/>
            <person name="Wu L."/>
            <person name="Ma J."/>
        </authorList>
    </citation>
    <scope>NUCLEOTIDE SEQUENCE [LARGE SCALE GENOMIC DNA]</scope>
    <source>
        <strain evidence="3">NBRC 110107</strain>
    </source>
</reference>
<gene>
    <name evidence="2" type="ORF">GCM10007859_13320</name>
</gene>
<organism evidence="2 3">
    <name type="scientific">Brevundimonas denitrificans</name>
    <dbReference type="NCBI Taxonomy" id="1443434"/>
    <lineage>
        <taxon>Bacteria</taxon>
        <taxon>Pseudomonadati</taxon>
        <taxon>Pseudomonadota</taxon>
        <taxon>Alphaproteobacteria</taxon>
        <taxon>Caulobacterales</taxon>
        <taxon>Caulobacteraceae</taxon>
        <taxon>Brevundimonas</taxon>
    </lineage>
</organism>
<accession>A0ABQ6BI03</accession>
<keyword evidence="3" id="KW-1185">Reference proteome</keyword>
<feature type="region of interest" description="Disordered" evidence="1">
    <location>
        <begin position="41"/>
        <end position="62"/>
    </location>
</feature>
<protein>
    <submittedName>
        <fullName evidence="2">Uncharacterized protein</fullName>
    </submittedName>
</protein>
<name>A0ABQ6BI03_9CAUL</name>
<dbReference type="Proteomes" id="UP001156921">
    <property type="component" value="Unassembled WGS sequence"/>
</dbReference>
<evidence type="ECO:0000256" key="1">
    <source>
        <dbReference type="SAM" id="MobiDB-lite"/>
    </source>
</evidence>